<dbReference type="Pfam" id="PF25601">
    <property type="entry name" value="AAA_lid_14"/>
    <property type="match status" value="1"/>
</dbReference>
<evidence type="ECO:0000256" key="3">
    <source>
        <dbReference type="ARBA" id="ARBA00023015"/>
    </source>
</evidence>
<dbReference type="AlphaFoldDB" id="A0A2T0LGF8"/>
<dbReference type="Gene3D" id="3.40.50.2300">
    <property type="match status" value="1"/>
</dbReference>
<keyword evidence="8" id="KW-1185">Reference proteome</keyword>
<dbReference type="RefSeq" id="WP_106344602.1">
    <property type="nucleotide sequence ID" value="NZ_PVNE01000007.1"/>
</dbReference>
<dbReference type="Pfam" id="PF06506">
    <property type="entry name" value="PrpR_N"/>
    <property type="match status" value="1"/>
</dbReference>
<dbReference type="InterPro" id="IPR058031">
    <property type="entry name" value="AAA_lid_NorR"/>
</dbReference>
<evidence type="ECO:0000259" key="5">
    <source>
        <dbReference type="PROSITE" id="PS50045"/>
    </source>
</evidence>
<dbReference type="InterPro" id="IPR009057">
    <property type="entry name" value="Homeodomain-like_sf"/>
</dbReference>
<dbReference type="Proteomes" id="UP000237797">
    <property type="component" value="Unassembled WGS sequence"/>
</dbReference>
<dbReference type="InterPro" id="IPR000014">
    <property type="entry name" value="PAS"/>
</dbReference>
<evidence type="ECO:0000256" key="1">
    <source>
        <dbReference type="ARBA" id="ARBA00022741"/>
    </source>
</evidence>
<dbReference type="InterPro" id="IPR035965">
    <property type="entry name" value="PAS-like_dom_sf"/>
</dbReference>
<dbReference type="Gene3D" id="1.10.8.60">
    <property type="match status" value="1"/>
</dbReference>
<gene>
    <name evidence="7" type="ORF">CLV97_1073</name>
</gene>
<organism evidence="7 8">
    <name type="scientific">Planifilum fimeticola</name>
    <dbReference type="NCBI Taxonomy" id="201975"/>
    <lineage>
        <taxon>Bacteria</taxon>
        <taxon>Bacillati</taxon>
        <taxon>Bacillota</taxon>
        <taxon>Bacilli</taxon>
        <taxon>Bacillales</taxon>
        <taxon>Thermoactinomycetaceae</taxon>
        <taxon>Planifilum</taxon>
    </lineage>
</organism>
<dbReference type="InterPro" id="IPR025662">
    <property type="entry name" value="Sigma_54_int_dom_ATP-bd_1"/>
</dbReference>
<dbReference type="NCBIfam" id="TIGR00229">
    <property type="entry name" value="sensory_box"/>
    <property type="match status" value="1"/>
</dbReference>
<feature type="domain" description="Sigma-54 factor interaction" evidence="5">
    <location>
        <begin position="322"/>
        <end position="551"/>
    </location>
</feature>
<keyword evidence="2" id="KW-0067">ATP-binding</keyword>
<dbReference type="Gene3D" id="3.40.50.300">
    <property type="entry name" value="P-loop containing nucleotide triphosphate hydrolases"/>
    <property type="match status" value="1"/>
</dbReference>
<dbReference type="PANTHER" id="PTHR32071">
    <property type="entry name" value="TRANSCRIPTIONAL REGULATORY PROTEIN"/>
    <property type="match status" value="1"/>
</dbReference>
<dbReference type="CDD" id="cd00130">
    <property type="entry name" value="PAS"/>
    <property type="match status" value="1"/>
</dbReference>
<name>A0A2T0LGF8_9BACL</name>
<reference evidence="7 8" key="1">
    <citation type="submission" date="2018-03" db="EMBL/GenBank/DDBJ databases">
        <title>Genomic Encyclopedia of Archaeal and Bacterial Type Strains, Phase II (KMG-II): from individual species to whole genera.</title>
        <authorList>
            <person name="Goeker M."/>
        </authorList>
    </citation>
    <scope>NUCLEOTIDE SEQUENCE [LARGE SCALE GENOMIC DNA]</scope>
    <source>
        <strain evidence="7 8">DSM 44946</strain>
    </source>
</reference>
<keyword evidence="3" id="KW-0805">Transcription regulation</keyword>
<dbReference type="InterPro" id="IPR003593">
    <property type="entry name" value="AAA+_ATPase"/>
</dbReference>
<dbReference type="GO" id="GO:0043565">
    <property type="term" value="F:sequence-specific DNA binding"/>
    <property type="evidence" value="ECO:0007669"/>
    <property type="project" value="InterPro"/>
</dbReference>
<dbReference type="InterPro" id="IPR027417">
    <property type="entry name" value="P-loop_NTPase"/>
</dbReference>
<dbReference type="PANTHER" id="PTHR32071:SF57">
    <property type="entry name" value="C4-DICARBOXYLATE TRANSPORT TRANSCRIPTIONAL REGULATORY PROTEIN DCTD"/>
    <property type="match status" value="1"/>
</dbReference>
<dbReference type="SUPFAM" id="SSF46689">
    <property type="entry name" value="Homeodomain-like"/>
    <property type="match status" value="1"/>
</dbReference>
<feature type="domain" description="PAS" evidence="6">
    <location>
        <begin position="193"/>
        <end position="238"/>
    </location>
</feature>
<protein>
    <submittedName>
        <fullName evidence="7">Propionate catabolism operon transcriptional regulator</fullName>
    </submittedName>
</protein>
<dbReference type="InterPro" id="IPR010524">
    <property type="entry name" value="Sig_transdc_resp-reg_PrpR_N"/>
</dbReference>
<dbReference type="InterPro" id="IPR002197">
    <property type="entry name" value="HTH_Fis"/>
</dbReference>
<keyword evidence="1" id="KW-0547">Nucleotide-binding</keyword>
<dbReference type="SUPFAM" id="SSF52540">
    <property type="entry name" value="P-loop containing nucleoside triphosphate hydrolases"/>
    <property type="match status" value="1"/>
</dbReference>
<dbReference type="SUPFAM" id="SSF55785">
    <property type="entry name" value="PYP-like sensor domain (PAS domain)"/>
    <property type="match status" value="1"/>
</dbReference>
<dbReference type="OrthoDB" id="9762199at2"/>
<dbReference type="Gene3D" id="1.10.10.60">
    <property type="entry name" value="Homeodomain-like"/>
    <property type="match status" value="1"/>
</dbReference>
<proteinExistence type="predicted"/>
<dbReference type="Pfam" id="PF00158">
    <property type="entry name" value="Sigma54_activat"/>
    <property type="match status" value="1"/>
</dbReference>
<dbReference type="Gene3D" id="3.40.50.10660">
    <property type="entry name" value="PrpR receptor domain-like"/>
    <property type="match status" value="1"/>
</dbReference>
<dbReference type="EMBL" id="PVNE01000007">
    <property type="protein sequence ID" value="PRX41237.1"/>
    <property type="molecule type" value="Genomic_DNA"/>
</dbReference>
<dbReference type="CDD" id="cd00009">
    <property type="entry name" value="AAA"/>
    <property type="match status" value="1"/>
</dbReference>
<dbReference type="PROSITE" id="PS00675">
    <property type="entry name" value="SIGMA54_INTERACT_1"/>
    <property type="match status" value="1"/>
</dbReference>
<evidence type="ECO:0000259" key="6">
    <source>
        <dbReference type="PROSITE" id="PS50112"/>
    </source>
</evidence>
<dbReference type="GO" id="GO:0000156">
    <property type="term" value="F:phosphorelay response regulator activity"/>
    <property type="evidence" value="ECO:0007669"/>
    <property type="project" value="InterPro"/>
</dbReference>
<evidence type="ECO:0000256" key="2">
    <source>
        <dbReference type="ARBA" id="ARBA00022840"/>
    </source>
</evidence>
<sequence length="636" mass="72331">MAHPVYFLSYPYLTDVVRSVIREREYPFSIGIKELKIGDPVTVVEQLDRDESVQVIITVRGHARFVSGLKRTAAILLDVSGDDLLHAFRQVKPETKEIVMMRYGRIFEEYTSFDHLFPFRIHHDTYRDEREAVQKIKGWLEKGIRTFVGTSAVCNEARRLGAQAIFLYSKKSIAKAFERAAGIIQLARKDREKLERINAIIQNASNAILAVDPQGRVERLNRHALRLLGKTERELCGQPIRSFLPDLAWEHLLSEGESVENALTQVDGTHLILNMVPIRVDGQNLGGVITFQETSKVSDAETKIRRELHRKGLVAKYRFSDIIHRSKVMKHWLRRAQIYAEADATVLIQGETGTGKELIAQSIHNHSDRRNQPFVAVNCSALPESLLESELFGYEDGAFTGAKKGGKRGLFELAHRGTLFLDEIGELSPNLQARLLRALQEREIMRIGGDSIIPVDVRIIAATNKDLRGLVEEGFFREDLYYRLNMLFLHLPPLRERREDIPLITESLLKRQGIATSESRKIARELTRFLSGYSWKGNVRELENVVHRIAVLYQHAGENFPHLFRELLEELVESDSGGFGPSKASSRLSDELKKAERANIMRALREAGGNKAMAARKLGVSRTTLWRKLRSFEEDG</sequence>
<dbReference type="SMART" id="SM00091">
    <property type="entry name" value="PAS"/>
    <property type="match status" value="1"/>
</dbReference>
<dbReference type="Pfam" id="PF13426">
    <property type="entry name" value="PAS_9"/>
    <property type="match status" value="1"/>
</dbReference>
<dbReference type="FunFam" id="3.40.50.300:FF:000006">
    <property type="entry name" value="DNA-binding transcriptional regulator NtrC"/>
    <property type="match status" value="1"/>
</dbReference>
<dbReference type="Pfam" id="PF02954">
    <property type="entry name" value="HTH_8"/>
    <property type="match status" value="1"/>
</dbReference>
<comment type="caution">
    <text evidence="7">The sequence shown here is derived from an EMBL/GenBank/DDBJ whole genome shotgun (WGS) entry which is preliminary data.</text>
</comment>
<dbReference type="SMART" id="SM00382">
    <property type="entry name" value="AAA"/>
    <property type="match status" value="1"/>
</dbReference>
<dbReference type="GO" id="GO:0006355">
    <property type="term" value="P:regulation of DNA-templated transcription"/>
    <property type="evidence" value="ECO:0007669"/>
    <property type="project" value="InterPro"/>
</dbReference>
<accession>A0A2T0LGF8</accession>
<dbReference type="PROSITE" id="PS50112">
    <property type="entry name" value="PAS"/>
    <property type="match status" value="1"/>
</dbReference>
<dbReference type="PROSITE" id="PS50045">
    <property type="entry name" value="SIGMA54_INTERACT_4"/>
    <property type="match status" value="1"/>
</dbReference>
<evidence type="ECO:0000256" key="4">
    <source>
        <dbReference type="ARBA" id="ARBA00023163"/>
    </source>
</evidence>
<dbReference type="Gene3D" id="3.30.450.20">
    <property type="entry name" value="PAS domain"/>
    <property type="match status" value="1"/>
</dbReference>
<dbReference type="PRINTS" id="PR01590">
    <property type="entry name" value="HTHFIS"/>
</dbReference>
<evidence type="ECO:0000313" key="7">
    <source>
        <dbReference type="EMBL" id="PRX41237.1"/>
    </source>
</evidence>
<dbReference type="SUPFAM" id="SSF159800">
    <property type="entry name" value="PrpR receptor domain-like"/>
    <property type="match status" value="1"/>
</dbReference>
<dbReference type="GO" id="GO:0005524">
    <property type="term" value="F:ATP binding"/>
    <property type="evidence" value="ECO:0007669"/>
    <property type="project" value="UniProtKB-KW"/>
</dbReference>
<dbReference type="InterPro" id="IPR002078">
    <property type="entry name" value="Sigma_54_int"/>
</dbReference>
<evidence type="ECO:0000313" key="8">
    <source>
        <dbReference type="Proteomes" id="UP000237797"/>
    </source>
</evidence>
<keyword evidence="4" id="KW-0804">Transcription</keyword>